<organism evidence="1 2">
    <name type="scientific">Cellulomonas gilvus (strain ATCC 13127 / NRRL B-14078)</name>
    <name type="common">Cellvibrio gilvus</name>
    <dbReference type="NCBI Taxonomy" id="593907"/>
    <lineage>
        <taxon>Bacteria</taxon>
        <taxon>Bacillati</taxon>
        <taxon>Actinomycetota</taxon>
        <taxon>Actinomycetes</taxon>
        <taxon>Micrococcales</taxon>
        <taxon>Cellulomonadaceae</taxon>
        <taxon>Cellulomonas</taxon>
    </lineage>
</organism>
<dbReference type="STRING" id="593907.Celgi_0358"/>
<dbReference type="Proteomes" id="UP000000485">
    <property type="component" value="Chromosome"/>
</dbReference>
<protein>
    <submittedName>
        <fullName evidence="1">Uncharacterized protein</fullName>
    </submittedName>
</protein>
<evidence type="ECO:0000313" key="2">
    <source>
        <dbReference type="Proteomes" id="UP000000485"/>
    </source>
</evidence>
<dbReference type="AlphaFoldDB" id="F8A4R4"/>
<name>F8A4R4_CELGA</name>
<dbReference type="EMBL" id="CP002665">
    <property type="protein sequence ID" value="AEI10880.1"/>
    <property type="molecule type" value="Genomic_DNA"/>
</dbReference>
<reference evidence="2" key="1">
    <citation type="submission" date="2011-04" db="EMBL/GenBank/DDBJ databases">
        <title>Complete sequence of Cellvibrio gilvus ATCC 13127.</title>
        <authorList>
            <person name="Lucas S."/>
            <person name="Han J."/>
            <person name="Lapidus A."/>
            <person name="Cheng J.-F."/>
            <person name="Goodwin L."/>
            <person name="Pitluck S."/>
            <person name="Peters L."/>
            <person name="Munk A."/>
            <person name="Detter J.C."/>
            <person name="Han C."/>
            <person name="Tapia R."/>
            <person name="Land M."/>
            <person name="Hauser L."/>
            <person name="Kyrpides N."/>
            <person name="Ivanova N."/>
            <person name="Ovchinnikova G."/>
            <person name="Pagani I."/>
            <person name="Mead D."/>
            <person name="Brumm P."/>
            <person name="Woyke T."/>
        </authorList>
    </citation>
    <scope>NUCLEOTIDE SEQUENCE [LARGE SCALE GENOMIC DNA]</scope>
    <source>
        <strain evidence="2">ATCC 13127 / NRRL B-14078</strain>
    </source>
</reference>
<dbReference type="HOGENOM" id="CLU_3388695_0_0_11"/>
<evidence type="ECO:0000313" key="1">
    <source>
        <dbReference type="EMBL" id="AEI10880.1"/>
    </source>
</evidence>
<keyword evidence="2" id="KW-1185">Reference proteome</keyword>
<accession>F8A4R4</accession>
<sequence precursor="true">MRFMRSRTVLLVVAAVAVLAMVGSIGLAMLAA</sequence>
<gene>
    <name evidence="1" type="ordered locus">Celgi_0358</name>
</gene>
<proteinExistence type="predicted"/>
<dbReference type="KEGG" id="cga:Celgi_0358"/>